<keyword evidence="4" id="KW-1185">Reference proteome</keyword>
<evidence type="ECO:0000256" key="1">
    <source>
        <dbReference type="ARBA" id="ARBA00008984"/>
    </source>
</evidence>
<gene>
    <name evidence="3" type="ORF">KU392_13340</name>
</gene>
<comment type="caution">
    <text evidence="3">The sequence shown here is derived from an EMBL/GenBank/DDBJ whole genome shotgun (WGS) entry which is preliminary data.</text>
</comment>
<dbReference type="Pfam" id="PF01206">
    <property type="entry name" value="TusA"/>
    <property type="match status" value="1"/>
</dbReference>
<evidence type="ECO:0000313" key="3">
    <source>
        <dbReference type="EMBL" id="MBV4398227.1"/>
    </source>
</evidence>
<dbReference type="RefSeq" id="WP_169294330.1">
    <property type="nucleotide sequence ID" value="NZ_CP130490.1"/>
</dbReference>
<comment type="similarity">
    <text evidence="1">Belongs to the sulfur carrier protein TusA family.</text>
</comment>
<dbReference type="PANTHER" id="PTHR33279">
    <property type="entry name" value="SULFUR CARRIER PROTEIN YEDF-RELATED"/>
    <property type="match status" value="1"/>
</dbReference>
<sequence>MSEKYSYVLEVDTSGLVCPLPILKAKKALATIESGQVLKVITTDKNAIKDFQAFATQTKNELVAQEVLDASAVHYLKRR</sequence>
<evidence type="ECO:0000259" key="2">
    <source>
        <dbReference type="PROSITE" id="PS01148"/>
    </source>
</evidence>
<dbReference type="Proteomes" id="UP000722165">
    <property type="component" value="Unassembled WGS sequence"/>
</dbReference>
<dbReference type="SUPFAM" id="SSF64307">
    <property type="entry name" value="SirA-like"/>
    <property type="match status" value="1"/>
</dbReference>
<accession>A0ABS6NRF7</accession>
<name>A0ABS6NRF7_9BURK</name>
<reference evidence="3 4" key="1">
    <citation type="submission" date="2021-06" db="EMBL/GenBank/DDBJ databases">
        <authorList>
            <person name="Lu T."/>
            <person name="Wang Q."/>
            <person name="Han X."/>
        </authorList>
    </citation>
    <scope>NUCLEOTIDE SEQUENCE [LARGE SCALE GENOMIC DNA]</scope>
    <source>
        <strain evidence="3 4">LAM0050</strain>
    </source>
</reference>
<dbReference type="CDD" id="cd00291">
    <property type="entry name" value="SirA_YedF_YeeD"/>
    <property type="match status" value="1"/>
</dbReference>
<evidence type="ECO:0000313" key="4">
    <source>
        <dbReference type="Proteomes" id="UP000722165"/>
    </source>
</evidence>
<dbReference type="InterPro" id="IPR036868">
    <property type="entry name" value="TusA-like_sf"/>
</dbReference>
<dbReference type="PANTHER" id="PTHR33279:SF2">
    <property type="entry name" value="SULFUR CARRIER PROTEIN TUSA"/>
    <property type="match status" value="1"/>
</dbReference>
<dbReference type="Gene3D" id="3.30.110.40">
    <property type="entry name" value="TusA-like domain"/>
    <property type="match status" value="1"/>
</dbReference>
<dbReference type="PROSITE" id="PS01148">
    <property type="entry name" value="UPF0033"/>
    <property type="match status" value="1"/>
</dbReference>
<protein>
    <submittedName>
        <fullName evidence="3">Sulfurtransferase TusA family protein</fullName>
    </submittedName>
</protein>
<organism evidence="3 4">
    <name type="scientific">Advenella alkanexedens</name>
    <dbReference type="NCBI Taxonomy" id="1481665"/>
    <lineage>
        <taxon>Bacteria</taxon>
        <taxon>Pseudomonadati</taxon>
        <taxon>Pseudomonadota</taxon>
        <taxon>Betaproteobacteria</taxon>
        <taxon>Burkholderiales</taxon>
        <taxon>Alcaligenaceae</taxon>
    </lineage>
</organism>
<dbReference type="EMBL" id="JAHSPR010000013">
    <property type="protein sequence ID" value="MBV4398227.1"/>
    <property type="molecule type" value="Genomic_DNA"/>
</dbReference>
<proteinExistence type="inferred from homology"/>
<feature type="domain" description="UPF0033" evidence="2">
    <location>
        <begin position="11"/>
        <end position="35"/>
    </location>
</feature>
<dbReference type="InterPro" id="IPR001455">
    <property type="entry name" value="TusA-like"/>
</dbReference>